<dbReference type="Proteomes" id="UP000751190">
    <property type="component" value="Unassembled WGS sequence"/>
</dbReference>
<evidence type="ECO:0000256" key="4">
    <source>
        <dbReference type="ARBA" id="ARBA00023136"/>
    </source>
</evidence>
<dbReference type="SMART" id="SM01158">
    <property type="entry name" value="DUF1741"/>
    <property type="match status" value="1"/>
</dbReference>
<comment type="caution">
    <text evidence="6">The sequence shown here is derived from an EMBL/GenBank/DDBJ whole genome shotgun (WGS) entry which is preliminary data.</text>
</comment>
<evidence type="ECO:0000313" key="7">
    <source>
        <dbReference type="Proteomes" id="UP000751190"/>
    </source>
</evidence>
<evidence type="ECO:0000256" key="1">
    <source>
        <dbReference type="ARBA" id="ARBA00004370"/>
    </source>
</evidence>
<dbReference type="GO" id="GO:0005829">
    <property type="term" value="C:cytosol"/>
    <property type="evidence" value="ECO:0007669"/>
    <property type="project" value="TreeGrafter"/>
</dbReference>
<evidence type="ECO:0000256" key="2">
    <source>
        <dbReference type="ARBA" id="ARBA00022692"/>
    </source>
</evidence>
<evidence type="ECO:0000313" key="6">
    <source>
        <dbReference type="EMBL" id="KAG8467983.1"/>
    </source>
</evidence>
<sequence length="731" mass="77022">MAELVQERGARSWELGNRRYIREKVIALYEQVFDASACRGAYVSPDEDVWRELFVLKVNRLWLRQCVLAMPEEHIMGARKPLFREIFARCVAQLGAVDAEVRAHALETLSALLSALGAKSFPDPGSDTLELFCGIARVEAVMAQLLAALRAMLASDNAATVHGALTGALSIGCLTPNVNQNILLEFVVGGGLADGVLGVLYGPPLDASKPALREQALKLTMLLSSYHKYESRNPFHLRLSACACAADVALALAPSAELLASANLGPTDAELGASTAPVTNAGAVAGTLYSALQWGLEMLTLDDLVPGGAASGSVNATVDAAGRSELLAAALHAYEVVSGNPAMFGAAFFSLLPPAASARVNGSAHAAQGGAAARNGGSGPRAPSRVAAAAAADAAPAAAPSVAVSNGGGSMSSPSADRATAHCATLRHLITLVSLGSLELRKPAAAVMSRLCLLALLSAASSGKLLQAAHARGLGGDLPLWRIERGAAVLRRTTRHATLGSALLEVVALTLQQNLRRAVPAETFHCALLLLQRIMLWELGTTVRMAGGAWRRVQTAVLHSLLHCGSVADLPEGESHSGWLGLCLQHMSVVNLLLIHGGAFLPQATLQQQFAYEIVRLHREFERLFNEGKRRDASGRLLAALALVRRIIALTLKTLPAPSGPSHSHAEVMGALRELQFEAEPQMAAALHRWQLPPENPTHVPFFHAVSRQLVASYRGDATLEFAAAVGDGRR</sequence>
<dbReference type="OMA" id="YEATHLN"/>
<keyword evidence="7" id="KW-1185">Reference proteome</keyword>
<gene>
    <name evidence="6" type="ORF">KFE25_007035</name>
</gene>
<comment type="subcellular location">
    <subcellularLocation>
        <location evidence="1">Membrane</location>
    </subcellularLocation>
</comment>
<dbReference type="PANTHER" id="PTHR13608">
    <property type="entry name" value="ARMADILLO-LIKE HELICAL DOMAIN-CONTAINING PROTEIN 3"/>
    <property type="match status" value="1"/>
</dbReference>
<organism evidence="6 7">
    <name type="scientific">Diacronema lutheri</name>
    <name type="common">Unicellular marine alga</name>
    <name type="synonym">Monochrysis lutheri</name>
    <dbReference type="NCBI Taxonomy" id="2081491"/>
    <lineage>
        <taxon>Eukaryota</taxon>
        <taxon>Haptista</taxon>
        <taxon>Haptophyta</taxon>
        <taxon>Pavlovophyceae</taxon>
        <taxon>Pavlovales</taxon>
        <taxon>Pavlovaceae</taxon>
        <taxon>Diacronema</taxon>
    </lineage>
</organism>
<dbReference type="SUPFAM" id="SSF48371">
    <property type="entry name" value="ARM repeat"/>
    <property type="match status" value="1"/>
</dbReference>
<dbReference type="InterPro" id="IPR039868">
    <property type="entry name" value="ARMD3-like"/>
</dbReference>
<dbReference type="OrthoDB" id="2012278at2759"/>
<proteinExistence type="predicted"/>
<evidence type="ECO:0000256" key="3">
    <source>
        <dbReference type="ARBA" id="ARBA00022989"/>
    </source>
</evidence>
<dbReference type="AlphaFoldDB" id="A0A8J5XMV7"/>
<dbReference type="EMBL" id="JAGTXO010000005">
    <property type="protein sequence ID" value="KAG8467983.1"/>
    <property type="molecule type" value="Genomic_DNA"/>
</dbReference>
<dbReference type="Pfam" id="PF08427">
    <property type="entry name" value="ARMH3_C"/>
    <property type="match status" value="1"/>
</dbReference>
<dbReference type="InterPro" id="IPR016024">
    <property type="entry name" value="ARM-type_fold"/>
</dbReference>
<name>A0A8J5XMV7_DIALT</name>
<keyword evidence="3" id="KW-1133">Transmembrane helix</keyword>
<dbReference type="GO" id="GO:0016020">
    <property type="term" value="C:membrane"/>
    <property type="evidence" value="ECO:0007669"/>
    <property type="project" value="UniProtKB-SubCell"/>
</dbReference>
<keyword evidence="4" id="KW-0472">Membrane</keyword>
<evidence type="ECO:0000259" key="5">
    <source>
        <dbReference type="SMART" id="SM01158"/>
    </source>
</evidence>
<dbReference type="PANTHER" id="PTHR13608:SF3">
    <property type="entry name" value="ARMADILLO-LIKE HELICAL DOMAIN-CONTAINING PROTEIN 3"/>
    <property type="match status" value="1"/>
</dbReference>
<reference evidence="6" key="1">
    <citation type="submission" date="2021-05" db="EMBL/GenBank/DDBJ databases">
        <title>The genome of the haptophyte Pavlova lutheri (Diacronema luteri, Pavlovales) - a model for lipid biosynthesis in eukaryotic algae.</title>
        <authorList>
            <person name="Hulatt C.J."/>
            <person name="Posewitz M.C."/>
        </authorList>
    </citation>
    <scope>NUCLEOTIDE SEQUENCE</scope>
    <source>
        <strain evidence="6">NIVA-4/92</strain>
    </source>
</reference>
<protein>
    <recommendedName>
        <fullName evidence="5">Armadillo-like helical domain-containing protein</fullName>
    </recommendedName>
</protein>
<accession>A0A8J5XMV7</accession>
<dbReference type="InterPro" id="IPR013636">
    <property type="entry name" value="ARMH3_C"/>
</dbReference>
<keyword evidence="2" id="KW-0812">Transmembrane</keyword>
<feature type="domain" description="Armadillo-like helical" evidence="5">
    <location>
        <begin position="491"/>
        <end position="718"/>
    </location>
</feature>